<reference evidence="1 2" key="1">
    <citation type="submission" date="2016-10" db="EMBL/GenBank/DDBJ databases">
        <authorList>
            <person name="de Groot N.N."/>
        </authorList>
    </citation>
    <scope>NUCLEOTIDE SEQUENCE [LARGE SCALE GENOMIC DNA]</scope>
    <source>
        <strain evidence="1 2">CGMCC 1.7031</strain>
    </source>
</reference>
<keyword evidence="2" id="KW-1185">Reference proteome</keyword>
<dbReference type="AlphaFoldDB" id="A0A1G5I9U4"/>
<dbReference type="Proteomes" id="UP000199354">
    <property type="component" value="Unassembled WGS sequence"/>
</dbReference>
<sequence>MKNILIPTTLQKDTVQAVRVALADAADKPLQIVLMTLEETPDVASAAYWLRKSRNGLDAAQEAVFAECLELAEACPLVKIKMQRQFSMTKPLLRNFTAACEISLSIIPNSFVQSSDLPHRHFLHLLKNSKTPILQLTPECEDAPFTKALFIENTKSQVQAKDVAQLVGGHFSFRIVSQARPFDEANHEELLPALFDAISKNGIDLLIETRKPQKVFGKTSVANHENLGLPVLSVCEPAY</sequence>
<dbReference type="OrthoDB" id="1336645at2"/>
<dbReference type="RefSeq" id="WP_091143266.1">
    <property type="nucleotide sequence ID" value="NZ_FMVF01000009.1"/>
</dbReference>
<evidence type="ECO:0000313" key="2">
    <source>
        <dbReference type="Proteomes" id="UP000199354"/>
    </source>
</evidence>
<dbReference type="STRING" id="490189.SAMN02927903_02148"/>
<gene>
    <name evidence="1" type="ORF">SAMN02927903_02148</name>
</gene>
<organism evidence="1 2">
    <name type="scientific">Flavobacterium caeni</name>
    <dbReference type="NCBI Taxonomy" id="490189"/>
    <lineage>
        <taxon>Bacteria</taxon>
        <taxon>Pseudomonadati</taxon>
        <taxon>Bacteroidota</taxon>
        <taxon>Flavobacteriia</taxon>
        <taxon>Flavobacteriales</taxon>
        <taxon>Flavobacteriaceae</taxon>
        <taxon>Flavobacterium</taxon>
    </lineage>
</organism>
<dbReference type="EMBL" id="FMVF01000009">
    <property type="protein sequence ID" value="SCY72048.1"/>
    <property type="molecule type" value="Genomic_DNA"/>
</dbReference>
<proteinExistence type="predicted"/>
<evidence type="ECO:0000313" key="1">
    <source>
        <dbReference type="EMBL" id="SCY72048.1"/>
    </source>
</evidence>
<name>A0A1G5I9U4_9FLAO</name>
<accession>A0A1G5I9U4</accession>
<evidence type="ECO:0008006" key="3">
    <source>
        <dbReference type="Google" id="ProtNLM"/>
    </source>
</evidence>
<protein>
    <recommendedName>
        <fullName evidence="3">Universal stress protein family protein</fullName>
    </recommendedName>
</protein>